<evidence type="ECO:0000313" key="2">
    <source>
        <dbReference type="Proteomes" id="UP000243478"/>
    </source>
</evidence>
<dbReference type="PATRIC" id="fig|40324.63.peg.232"/>
<sequence length="153" mass="17568">MELTAKRVNARHFGHTMLRTDALIRGRRFDTDAVIAVNAWLKARAHKYIAAGERDWLYPEQSAQMDMATLTRLLLPPKQELWRHGGEIYIGYKDGSFGYRDSYGRTSRDHELSQKRHLPLYWLPRTGARVAQKPCLANAAQEFILGSAHRGMC</sequence>
<evidence type="ECO:0000313" key="1">
    <source>
        <dbReference type="EMBL" id="KKD57774.1"/>
    </source>
</evidence>
<dbReference type="Proteomes" id="UP000243478">
    <property type="component" value="Unassembled WGS sequence"/>
</dbReference>
<organism evidence="1 2">
    <name type="scientific">Stenotrophomonas maltophilia</name>
    <name type="common">Pseudomonas maltophilia</name>
    <name type="synonym">Xanthomonas maltophilia</name>
    <dbReference type="NCBI Taxonomy" id="40324"/>
    <lineage>
        <taxon>Bacteria</taxon>
        <taxon>Pseudomonadati</taxon>
        <taxon>Pseudomonadota</taxon>
        <taxon>Gammaproteobacteria</taxon>
        <taxon>Lysobacterales</taxon>
        <taxon>Lysobacteraceae</taxon>
        <taxon>Stenotrophomonas</taxon>
        <taxon>Stenotrophomonas maltophilia group</taxon>
    </lineage>
</organism>
<name>A0A0F5ZQ52_STEMA</name>
<reference evidence="1 2" key="1">
    <citation type="submission" date="2015-03" db="EMBL/GenBank/DDBJ databases">
        <title>Draft genome of Stenotrophomonas maltophila isolated from urine specimen.</title>
        <authorList>
            <person name="Murugan N."/>
            <person name="Malathi J."/>
            <person name="Umashankar V."/>
            <person name="Madhavan H."/>
        </authorList>
    </citation>
    <scope>NUCLEOTIDE SEQUENCE [LARGE SCALE GENOMIC DNA]</scope>
    <source>
        <strain evidence="1 2">JMNMN1</strain>
    </source>
</reference>
<protein>
    <submittedName>
        <fullName evidence="1">Uncharacterized protein</fullName>
    </submittedName>
</protein>
<comment type="caution">
    <text evidence="1">The sequence shown here is derived from an EMBL/GenBank/DDBJ whole genome shotgun (WGS) entry which is preliminary data.</text>
</comment>
<dbReference type="AlphaFoldDB" id="A0A0F5ZQ52"/>
<gene>
    <name evidence="1" type="ORF">VM57_00615</name>
</gene>
<dbReference type="EMBL" id="JZRZ01000002">
    <property type="protein sequence ID" value="KKD57774.1"/>
    <property type="molecule type" value="Genomic_DNA"/>
</dbReference>
<proteinExistence type="predicted"/>
<accession>A0A0F5ZQ52</accession>